<feature type="region of interest" description="Disordered" evidence="1">
    <location>
        <begin position="165"/>
        <end position="190"/>
    </location>
</feature>
<dbReference type="InterPro" id="IPR000551">
    <property type="entry name" value="MerR-type_HTH_dom"/>
</dbReference>
<evidence type="ECO:0000313" key="5">
    <source>
        <dbReference type="Proteomes" id="UP000532769"/>
    </source>
</evidence>
<evidence type="ECO:0000256" key="1">
    <source>
        <dbReference type="SAM" id="MobiDB-lite"/>
    </source>
</evidence>
<feature type="domain" description="HTH merR-type" evidence="3">
    <location>
        <begin position="8"/>
        <end position="74"/>
    </location>
</feature>
<evidence type="ECO:0000259" key="2">
    <source>
        <dbReference type="Pfam" id="PF13152"/>
    </source>
</evidence>
<evidence type="ECO:0000259" key="3">
    <source>
        <dbReference type="Pfam" id="PF13411"/>
    </source>
</evidence>
<dbReference type="Pfam" id="PF13152">
    <property type="entry name" value="DUF3967"/>
    <property type="match status" value="1"/>
</dbReference>
<dbReference type="RefSeq" id="WP_166912519.1">
    <property type="nucleotide sequence ID" value="NZ_JAASRS010000003.1"/>
</dbReference>
<feature type="compositionally biased region" description="Basic and acidic residues" evidence="1">
    <location>
        <begin position="165"/>
        <end position="181"/>
    </location>
</feature>
<dbReference type="AlphaFoldDB" id="A0A846MLR7"/>
<dbReference type="Pfam" id="PF13411">
    <property type="entry name" value="MerR_1"/>
    <property type="match status" value="1"/>
</dbReference>
<dbReference type="GO" id="GO:0006355">
    <property type="term" value="P:regulation of DNA-templated transcription"/>
    <property type="evidence" value="ECO:0007669"/>
    <property type="project" value="InterPro"/>
</dbReference>
<comment type="caution">
    <text evidence="4">The sequence shown here is derived from an EMBL/GenBank/DDBJ whole genome shotgun (WGS) entry which is preliminary data.</text>
</comment>
<dbReference type="InterPro" id="IPR025052">
    <property type="entry name" value="DUF3967"/>
</dbReference>
<organism evidence="4 5">
    <name type="scientific">Saccharococcus thermophilus</name>
    <dbReference type="NCBI Taxonomy" id="29396"/>
    <lineage>
        <taxon>Bacteria</taxon>
        <taxon>Bacillati</taxon>
        <taxon>Bacillota</taxon>
        <taxon>Bacilli</taxon>
        <taxon>Bacillales</taxon>
        <taxon>Anoxybacillaceae</taxon>
        <taxon>Saccharococcus</taxon>
    </lineage>
</organism>
<name>A0A846MLR7_9BACL</name>
<keyword evidence="5" id="KW-1185">Reference proteome</keyword>
<gene>
    <name evidence="4" type="ORF">BDD39_003267</name>
</gene>
<dbReference type="Proteomes" id="UP000532769">
    <property type="component" value="Unassembled WGS sequence"/>
</dbReference>
<dbReference type="Gene3D" id="1.10.1660.10">
    <property type="match status" value="1"/>
</dbReference>
<accession>A0A846MLR7</accession>
<proteinExistence type="predicted"/>
<sequence>MESQERAYSTKEVSHTLGIGDSTLRKWCLALEKNGYTFIKNEREQRLFIESDLVCLRHFQTLVQQHNMQLENAAIVVVDRFGKGAFEDGTGHVPAEQPNENRSFPHSDDLISKLLKHIKQQEAFNQELLKRLDQQQQYIEERLNKRDETLIQSLREVQETKKMIAATEEKRKEDPTRKTEGSMKGPSGEF</sequence>
<feature type="domain" description="DUF3967" evidence="2">
    <location>
        <begin position="142"/>
        <end position="171"/>
    </location>
</feature>
<evidence type="ECO:0000313" key="4">
    <source>
        <dbReference type="EMBL" id="NIK16626.1"/>
    </source>
</evidence>
<dbReference type="EMBL" id="JAASRS010000003">
    <property type="protein sequence ID" value="NIK16626.1"/>
    <property type="molecule type" value="Genomic_DNA"/>
</dbReference>
<protein>
    <submittedName>
        <fullName evidence="4">Transposase-like protein</fullName>
    </submittedName>
</protein>
<dbReference type="GO" id="GO:0003677">
    <property type="term" value="F:DNA binding"/>
    <property type="evidence" value="ECO:0007669"/>
    <property type="project" value="InterPro"/>
</dbReference>
<reference evidence="4 5" key="1">
    <citation type="submission" date="2020-03" db="EMBL/GenBank/DDBJ databases">
        <title>Genomic Encyclopedia of Archaeal and Bacterial Type Strains, Phase II (KMG-II): from individual species to whole genera.</title>
        <authorList>
            <person name="Goeker M."/>
        </authorList>
    </citation>
    <scope>NUCLEOTIDE SEQUENCE [LARGE SCALE GENOMIC DNA]</scope>
    <source>
        <strain evidence="4 5">DSM 4749</strain>
    </source>
</reference>